<dbReference type="SUPFAM" id="SSF88713">
    <property type="entry name" value="Glycoside hydrolase/deacetylase"/>
    <property type="match status" value="1"/>
</dbReference>
<reference evidence="2" key="1">
    <citation type="submission" date="2016-10" db="EMBL/GenBank/DDBJ databases">
        <authorList>
            <person name="Varghese N."/>
            <person name="Submissions S."/>
        </authorList>
    </citation>
    <scope>NUCLEOTIDE SEQUENCE [LARGE SCALE GENOMIC DNA]</scope>
    <source>
        <strain evidence="2">DSM 17298</strain>
    </source>
</reference>
<dbReference type="STRING" id="1120964.GCA_001313265_06828"/>
<dbReference type="CDD" id="cd10801">
    <property type="entry name" value="LamB_YcsF_like_1"/>
    <property type="match status" value="1"/>
</dbReference>
<dbReference type="GO" id="GO:0005975">
    <property type="term" value="P:carbohydrate metabolic process"/>
    <property type="evidence" value="ECO:0007669"/>
    <property type="project" value="InterPro"/>
</dbReference>
<sequence length="240" mass="27066">MTQPFYTLNCDLGEGIPDESSIIPWVDLASVACGGHFGDETTIRETLRLVKRFGKKAGAHPSYPDRLHFGRRSLEIQPQDLIRSLSDQLALFLEIANEEKVGLDHIKFHGALHNDTAENRDLALLLVKAIKEEFPQTPLFVPPKSEIEQVALELNHPIKREVFGDRAYQTNYKLVSRTLENSLFTQCKQVISHLESIIEKGQIQTSSGERIPVEADTICIHGDNPGILGFLPTVRKQFWK</sequence>
<evidence type="ECO:0000313" key="1">
    <source>
        <dbReference type="EMBL" id="SEG44502.1"/>
    </source>
</evidence>
<evidence type="ECO:0000313" key="2">
    <source>
        <dbReference type="Proteomes" id="UP000236736"/>
    </source>
</evidence>
<organism evidence="1 2">
    <name type="scientific">Algoriphagus boritolerans DSM 17298 = JCM 18970</name>
    <dbReference type="NCBI Taxonomy" id="1120964"/>
    <lineage>
        <taxon>Bacteria</taxon>
        <taxon>Pseudomonadati</taxon>
        <taxon>Bacteroidota</taxon>
        <taxon>Cytophagia</taxon>
        <taxon>Cytophagales</taxon>
        <taxon>Cyclobacteriaceae</taxon>
        <taxon>Algoriphagus</taxon>
    </lineage>
</organism>
<dbReference type="PANTHER" id="PTHR30292:SF0">
    <property type="entry name" value="5-OXOPROLINASE SUBUNIT A"/>
    <property type="match status" value="1"/>
</dbReference>
<dbReference type="PANTHER" id="PTHR30292">
    <property type="entry name" value="UNCHARACTERIZED PROTEIN YBGL-RELATED"/>
    <property type="match status" value="1"/>
</dbReference>
<accession>A0A1H6A7Z6</accession>
<dbReference type="InterPro" id="IPR005501">
    <property type="entry name" value="LamB/YcsF/PxpA-like"/>
</dbReference>
<gene>
    <name evidence="1" type="ORF">SAMN03080598_03964</name>
</gene>
<dbReference type="OrthoDB" id="9773478at2"/>
<dbReference type="AlphaFoldDB" id="A0A1H6A7Z6"/>
<dbReference type="EMBL" id="FNVR01000038">
    <property type="protein sequence ID" value="SEG44502.1"/>
    <property type="molecule type" value="Genomic_DNA"/>
</dbReference>
<dbReference type="Pfam" id="PF03746">
    <property type="entry name" value="LamB_YcsF"/>
    <property type="match status" value="1"/>
</dbReference>
<proteinExistence type="predicted"/>
<dbReference type="Proteomes" id="UP000236736">
    <property type="component" value="Unassembled WGS sequence"/>
</dbReference>
<dbReference type="RefSeq" id="WP_103926522.1">
    <property type="nucleotide sequence ID" value="NZ_FNVR01000038.1"/>
</dbReference>
<keyword evidence="2" id="KW-1185">Reference proteome</keyword>
<protein>
    <submittedName>
        <fullName evidence="1">UPF0271 protein</fullName>
    </submittedName>
</protein>
<dbReference type="InterPro" id="IPR011330">
    <property type="entry name" value="Glyco_hydro/deAcase_b/a-brl"/>
</dbReference>
<dbReference type="Gene3D" id="3.20.20.370">
    <property type="entry name" value="Glycoside hydrolase/deacetylase"/>
    <property type="match status" value="1"/>
</dbReference>
<name>A0A1H6A7Z6_9BACT</name>